<organism evidence="1 2">
    <name type="scientific">Acanthamoeba castellanii (strain ATCC 30010 / Neff)</name>
    <dbReference type="NCBI Taxonomy" id="1257118"/>
    <lineage>
        <taxon>Eukaryota</taxon>
        <taxon>Amoebozoa</taxon>
        <taxon>Discosea</taxon>
        <taxon>Longamoebia</taxon>
        <taxon>Centramoebida</taxon>
        <taxon>Acanthamoebidae</taxon>
        <taxon>Acanthamoeba</taxon>
    </lineage>
</organism>
<dbReference type="AlphaFoldDB" id="L8H7I9"/>
<reference evidence="1 2" key="1">
    <citation type="journal article" date="2013" name="Genome Biol.">
        <title>Genome of Acanthamoeba castellanii highlights extensive lateral gene transfer and early evolution of tyrosine kinase signaling.</title>
        <authorList>
            <person name="Clarke M."/>
            <person name="Lohan A.J."/>
            <person name="Liu B."/>
            <person name="Lagkouvardos I."/>
            <person name="Roy S."/>
            <person name="Zafar N."/>
            <person name="Bertelli C."/>
            <person name="Schilde C."/>
            <person name="Kianianmomeni A."/>
            <person name="Burglin T.R."/>
            <person name="Frech C."/>
            <person name="Turcotte B."/>
            <person name="Kopec K.O."/>
            <person name="Synnott J.M."/>
            <person name="Choo C."/>
            <person name="Paponov I."/>
            <person name="Finkler A."/>
            <person name="Soon Heng Tan C."/>
            <person name="Hutchins A.P."/>
            <person name="Weinmeier T."/>
            <person name="Rattei T."/>
            <person name="Chu J.S."/>
            <person name="Gimenez G."/>
            <person name="Irimia M."/>
            <person name="Rigden D.J."/>
            <person name="Fitzpatrick D.A."/>
            <person name="Lorenzo-Morales J."/>
            <person name="Bateman A."/>
            <person name="Chiu C.H."/>
            <person name="Tang P."/>
            <person name="Hegemann P."/>
            <person name="Fromm H."/>
            <person name="Raoult D."/>
            <person name="Greub G."/>
            <person name="Miranda-Saavedra D."/>
            <person name="Chen N."/>
            <person name="Nash P."/>
            <person name="Ginger M.L."/>
            <person name="Horn M."/>
            <person name="Schaap P."/>
            <person name="Caler L."/>
            <person name="Loftus B."/>
        </authorList>
    </citation>
    <scope>NUCLEOTIDE SEQUENCE [LARGE SCALE GENOMIC DNA]</scope>
    <source>
        <strain evidence="1 2">Neff</strain>
    </source>
</reference>
<evidence type="ECO:0000313" key="2">
    <source>
        <dbReference type="Proteomes" id="UP000011083"/>
    </source>
</evidence>
<dbReference type="VEuPathDB" id="AmoebaDB:ACA1_205890"/>
<protein>
    <submittedName>
        <fullName evidence="1">Uncharacterized protein</fullName>
    </submittedName>
</protein>
<dbReference type="RefSeq" id="XP_004367476.1">
    <property type="nucleotide sequence ID" value="XM_004367419.1"/>
</dbReference>
<proteinExistence type="predicted"/>
<accession>L8H7I9</accession>
<dbReference type="EMBL" id="KB007916">
    <property type="protein sequence ID" value="ELR20451.1"/>
    <property type="molecule type" value="Genomic_DNA"/>
</dbReference>
<dbReference type="Proteomes" id="UP000011083">
    <property type="component" value="Unassembled WGS sequence"/>
</dbReference>
<gene>
    <name evidence="1" type="ORF">ACA1_205890</name>
</gene>
<evidence type="ECO:0000313" key="1">
    <source>
        <dbReference type="EMBL" id="ELR20451.1"/>
    </source>
</evidence>
<sequence>MELLEGQLMVAVELIKVKMVLLKVKETRKETMVRSLDMATWELAEVNTVLKAATVGVTEEMATCLILG</sequence>
<name>L8H7I9_ACACF</name>
<keyword evidence="2" id="KW-1185">Reference proteome</keyword>
<dbReference type="GeneID" id="14921307"/>
<dbReference type="KEGG" id="acan:ACA1_205890"/>